<evidence type="ECO:0000259" key="2">
    <source>
        <dbReference type="Pfam" id="PF00156"/>
    </source>
</evidence>
<dbReference type="InterPro" id="IPR051910">
    <property type="entry name" value="ComF/GntX_DNA_util-trans"/>
</dbReference>
<protein>
    <submittedName>
        <fullName evidence="3">ComF family protein</fullName>
    </submittedName>
</protein>
<feature type="domain" description="Phosphoribosyltransferase" evidence="2">
    <location>
        <begin position="144"/>
        <end position="235"/>
    </location>
</feature>
<evidence type="ECO:0000313" key="3">
    <source>
        <dbReference type="EMBL" id="MBN3554203.1"/>
    </source>
</evidence>
<proteinExistence type="inferred from homology"/>
<accession>A0ABS2ZPB8</accession>
<comment type="caution">
    <text evidence="3">The sequence shown here is derived from an EMBL/GenBank/DDBJ whole genome shotgun (WGS) entry which is preliminary data.</text>
</comment>
<comment type="similarity">
    <text evidence="1">Belongs to the ComF/GntX family.</text>
</comment>
<dbReference type="Gene3D" id="3.40.50.2020">
    <property type="match status" value="1"/>
</dbReference>
<gene>
    <name evidence="3" type="ORF">JYA63_08010</name>
</gene>
<dbReference type="EMBL" id="JAFHKR010000038">
    <property type="protein sequence ID" value="MBN3554203.1"/>
    <property type="molecule type" value="Genomic_DNA"/>
</dbReference>
<dbReference type="Proteomes" id="UP001296923">
    <property type="component" value="Unassembled WGS sequence"/>
</dbReference>
<sequence length="236" mass="27447">MSYCLYCHESYTEAWSWEALIGLKQSLLLCHDCEGKLVRIKGEICRICSRDFSIFPEQYRQGDCCFDCIRWKEDETRTGVLQQNRSLYVYNDYMKELIAKLKYRGDVEIVKAFYPVLSSTFKMISRDAILVPIPLSDERHYERGFNQAELIAKGIKKPVEHLLKRKTHEEKQSKKTREERLSQKENPFEVIGSLKVKDQKVILVDDVYTTGSTLRYAAKVLIEAGVKEVSSITLAR</sequence>
<dbReference type="InterPro" id="IPR000836">
    <property type="entry name" value="PRTase_dom"/>
</dbReference>
<dbReference type="SUPFAM" id="SSF53271">
    <property type="entry name" value="PRTase-like"/>
    <property type="match status" value="1"/>
</dbReference>
<name>A0ABS2ZPB8_9BACL</name>
<reference evidence="3 4" key="1">
    <citation type="submission" date="2021-01" db="EMBL/GenBank/DDBJ databases">
        <title>Genome Sequencing of Type Strains.</title>
        <authorList>
            <person name="Lemaire J.F."/>
            <person name="Inderbitzin P."/>
            <person name="Collins S.B."/>
            <person name="Wespe N."/>
            <person name="Knight-Connoni V."/>
        </authorList>
    </citation>
    <scope>NUCLEOTIDE SEQUENCE [LARGE SCALE GENOMIC DNA]</scope>
    <source>
        <strain evidence="3 4">DSM 23009</strain>
    </source>
</reference>
<dbReference type="RefSeq" id="WP_205725247.1">
    <property type="nucleotide sequence ID" value="NZ_JAFHKR010000038.1"/>
</dbReference>
<dbReference type="CDD" id="cd06223">
    <property type="entry name" value="PRTases_typeI"/>
    <property type="match status" value="1"/>
</dbReference>
<keyword evidence="4" id="KW-1185">Reference proteome</keyword>
<evidence type="ECO:0000313" key="4">
    <source>
        <dbReference type="Proteomes" id="UP001296923"/>
    </source>
</evidence>
<dbReference type="InterPro" id="IPR029057">
    <property type="entry name" value="PRTase-like"/>
</dbReference>
<organism evidence="3 4">
    <name type="scientific">Fictibacillus nanhaiensis</name>
    <dbReference type="NCBI Taxonomy" id="742169"/>
    <lineage>
        <taxon>Bacteria</taxon>
        <taxon>Bacillati</taxon>
        <taxon>Bacillota</taxon>
        <taxon>Bacilli</taxon>
        <taxon>Bacillales</taxon>
        <taxon>Fictibacillaceae</taxon>
        <taxon>Fictibacillus</taxon>
    </lineage>
</organism>
<dbReference type="Pfam" id="PF00156">
    <property type="entry name" value="Pribosyltran"/>
    <property type="match status" value="1"/>
</dbReference>
<dbReference type="PANTHER" id="PTHR47505:SF1">
    <property type="entry name" value="DNA UTILIZATION PROTEIN YHGH"/>
    <property type="match status" value="1"/>
</dbReference>
<dbReference type="PANTHER" id="PTHR47505">
    <property type="entry name" value="DNA UTILIZATION PROTEIN YHGH"/>
    <property type="match status" value="1"/>
</dbReference>
<evidence type="ECO:0000256" key="1">
    <source>
        <dbReference type="ARBA" id="ARBA00008007"/>
    </source>
</evidence>